<dbReference type="InParanoid" id="A0A067PNI9"/>
<evidence type="ECO:0000313" key="2">
    <source>
        <dbReference type="Proteomes" id="UP000027265"/>
    </source>
</evidence>
<dbReference type="Proteomes" id="UP000027265">
    <property type="component" value="Unassembled WGS sequence"/>
</dbReference>
<dbReference type="EMBL" id="KL197744">
    <property type="protein sequence ID" value="KDQ51886.1"/>
    <property type="molecule type" value="Genomic_DNA"/>
</dbReference>
<accession>A0A067PNI9</accession>
<gene>
    <name evidence="1" type="ORF">JAAARDRAFT_495695</name>
</gene>
<protein>
    <submittedName>
        <fullName evidence="1">Uncharacterized protein</fullName>
    </submittedName>
</protein>
<dbReference type="OrthoDB" id="3221235at2759"/>
<evidence type="ECO:0000313" key="1">
    <source>
        <dbReference type="EMBL" id="KDQ51886.1"/>
    </source>
</evidence>
<dbReference type="InterPro" id="IPR032675">
    <property type="entry name" value="LRR_dom_sf"/>
</dbReference>
<name>A0A067PNI9_9AGAM</name>
<keyword evidence="2" id="KW-1185">Reference proteome</keyword>
<dbReference type="HOGENOM" id="CLU_018544_12_0_1"/>
<sequence length="523" mass="59404">MFMSSESSLNYLHALRSNHTLSRAERHDLEAKLARWVKVIDGLDEEPGLSVDNSFVEKIKIASEEAHQIRGILSPIRLLPPELLSAVFLQCNRTYPNPDPREAPLLLTHVCCHWRRVAVSTPMLWSALHVHPHKDQDKLHSYKSLLELFLTRSDTTPLYLRLQLLPVAPEGVLDIIVPHAHRWRDIQMDMQGHPKQLQVLIGVAETPLLRTITIQTPDRYRFQQHHLQDIKCFRRAPLLRHLALMSWWDPSLIQFPWSQLTHLRLGGDASPATFTASSWSDMLRQCVELRHLELDFADARISTSPVETPILLPHLQFLKLQNSVGDSALFHRLVAPKLTDLSYCPPFGRVGFVSVGVFKSFIGRSHCTVTSLSLRLRDEFAKAVIGWLECVSAVINLRVDFQDAGRGAEPALLEALSYQHTSFPDDTRYLLPKLQRVHLIPCSPTSRTQLVDMIRARRFVPQGSNVPLHGDKIPQSLLSAHIEPGLIVEPGGELGYTKEMLSLLQDVIEDGMEIRVSYEHDKE</sequence>
<dbReference type="SUPFAM" id="SSF52047">
    <property type="entry name" value="RNI-like"/>
    <property type="match status" value="1"/>
</dbReference>
<proteinExistence type="predicted"/>
<dbReference type="AlphaFoldDB" id="A0A067PNI9"/>
<organism evidence="1 2">
    <name type="scientific">Jaapia argillacea MUCL 33604</name>
    <dbReference type="NCBI Taxonomy" id="933084"/>
    <lineage>
        <taxon>Eukaryota</taxon>
        <taxon>Fungi</taxon>
        <taxon>Dikarya</taxon>
        <taxon>Basidiomycota</taxon>
        <taxon>Agaricomycotina</taxon>
        <taxon>Agaricomycetes</taxon>
        <taxon>Agaricomycetidae</taxon>
        <taxon>Jaapiales</taxon>
        <taxon>Jaapiaceae</taxon>
        <taxon>Jaapia</taxon>
    </lineage>
</organism>
<dbReference type="Gene3D" id="3.80.10.10">
    <property type="entry name" value="Ribonuclease Inhibitor"/>
    <property type="match status" value="1"/>
</dbReference>
<reference evidence="2" key="1">
    <citation type="journal article" date="2014" name="Proc. Natl. Acad. Sci. U.S.A.">
        <title>Extensive sampling of basidiomycete genomes demonstrates inadequacy of the white-rot/brown-rot paradigm for wood decay fungi.</title>
        <authorList>
            <person name="Riley R."/>
            <person name="Salamov A.A."/>
            <person name="Brown D.W."/>
            <person name="Nagy L.G."/>
            <person name="Floudas D."/>
            <person name="Held B.W."/>
            <person name="Levasseur A."/>
            <person name="Lombard V."/>
            <person name="Morin E."/>
            <person name="Otillar R."/>
            <person name="Lindquist E.A."/>
            <person name="Sun H."/>
            <person name="LaButti K.M."/>
            <person name="Schmutz J."/>
            <person name="Jabbour D."/>
            <person name="Luo H."/>
            <person name="Baker S.E."/>
            <person name="Pisabarro A.G."/>
            <person name="Walton J.D."/>
            <person name="Blanchette R.A."/>
            <person name="Henrissat B."/>
            <person name="Martin F."/>
            <person name="Cullen D."/>
            <person name="Hibbett D.S."/>
            <person name="Grigoriev I.V."/>
        </authorList>
    </citation>
    <scope>NUCLEOTIDE SEQUENCE [LARGE SCALE GENOMIC DNA]</scope>
    <source>
        <strain evidence="2">MUCL 33604</strain>
    </source>
</reference>